<dbReference type="InterPro" id="IPR000917">
    <property type="entry name" value="Sulfatase_N"/>
</dbReference>
<feature type="signal peptide" evidence="5">
    <location>
        <begin position="1"/>
        <end position="22"/>
    </location>
</feature>
<reference evidence="7 8" key="1">
    <citation type="submission" date="2019-03" db="EMBL/GenBank/DDBJ databases">
        <title>Deep-cultivation of Planctomycetes and their phenomic and genomic characterization uncovers novel biology.</title>
        <authorList>
            <person name="Wiegand S."/>
            <person name="Jogler M."/>
            <person name="Boedeker C."/>
            <person name="Pinto D."/>
            <person name="Vollmers J."/>
            <person name="Rivas-Marin E."/>
            <person name="Kohn T."/>
            <person name="Peeters S.H."/>
            <person name="Heuer A."/>
            <person name="Rast P."/>
            <person name="Oberbeckmann S."/>
            <person name="Bunk B."/>
            <person name="Jeske O."/>
            <person name="Meyerdierks A."/>
            <person name="Storesund J.E."/>
            <person name="Kallscheuer N."/>
            <person name="Luecker S."/>
            <person name="Lage O.M."/>
            <person name="Pohl T."/>
            <person name="Merkel B.J."/>
            <person name="Hornburger P."/>
            <person name="Mueller R.-W."/>
            <person name="Bruemmer F."/>
            <person name="Labrenz M."/>
            <person name="Spormann A.M."/>
            <person name="Op den Camp H."/>
            <person name="Overmann J."/>
            <person name="Amann R."/>
            <person name="Jetten M.S.M."/>
            <person name="Mascher T."/>
            <person name="Medema M.H."/>
            <person name="Devos D.P."/>
            <person name="Kaster A.-K."/>
            <person name="Ovreas L."/>
            <person name="Rohde M."/>
            <person name="Galperin M.Y."/>
            <person name="Jogler C."/>
        </authorList>
    </citation>
    <scope>NUCLEOTIDE SEQUENCE [LARGE SCALE GENOMIC DNA]</scope>
    <source>
        <strain evidence="7 8">Enr17</strain>
    </source>
</reference>
<dbReference type="Proteomes" id="UP000318313">
    <property type="component" value="Chromosome"/>
</dbReference>
<evidence type="ECO:0000256" key="5">
    <source>
        <dbReference type="SAM" id="SignalP"/>
    </source>
</evidence>
<dbReference type="AlphaFoldDB" id="A0A518IG15"/>
<proteinExistence type="inferred from homology"/>
<dbReference type="PANTHER" id="PTHR42693">
    <property type="entry name" value="ARYLSULFATASE FAMILY MEMBER"/>
    <property type="match status" value="1"/>
</dbReference>
<dbReference type="GO" id="GO:0046872">
    <property type="term" value="F:metal ion binding"/>
    <property type="evidence" value="ECO:0007669"/>
    <property type="project" value="UniProtKB-KW"/>
</dbReference>
<keyword evidence="4" id="KW-0106">Calcium</keyword>
<dbReference type="PROSITE" id="PS00149">
    <property type="entry name" value="SULFATASE_2"/>
    <property type="match status" value="1"/>
</dbReference>
<comment type="similarity">
    <text evidence="1">Belongs to the sulfatase family.</text>
</comment>
<protein>
    <submittedName>
        <fullName evidence="7">Arylsulfatase</fullName>
        <ecNumber evidence="7">3.1.6.1</ecNumber>
    </submittedName>
</protein>
<dbReference type="Pfam" id="PF00884">
    <property type="entry name" value="Sulfatase"/>
    <property type="match status" value="1"/>
</dbReference>
<accession>A0A518IG15</accession>
<dbReference type="KEGG" id="gfm:Enr17x_40880"/>
<evidence type="ECO:0000259" key="6">
    <source>
        <dbReference type="Pfam" id="PF00884"/>
    </source>
</evidence>
<sequence length="473" mass="53112" precursor="true">MQSLKCCSLLLSLFLTTNLLRAADQPNIIVLLADDLGYGELGCQGNPQIPTPHIDSIAADGIRFTQAYVTAPNCSPSRAGLLTGKIPTRFGYEFNPIGARNEDPGTGLPPSEQTLAELLHDQGYTTGLIGKWHLGGAADYHPYRHGFDEFFGFVHEGHYFVPPPYPGVTTMLRRKAIPGGSKGRWVSDNLIYSTHMGHDEPDYDANNPIIRGGQPVEETEYLTDAFTREAVSFIDRHQDKPFFLYLAYNAVHSPLQGKLEDMHRLKHIEDVHRRIFASMLVSLDDSVGKILKQLHKSQLDQKTLVIFLSDNGGPTRELTSSNLPLRGGKGSMYEGGLRIPFMMRWTGTLKPKQTFSQPISSMDIFSTSAVLAGVEVPANLDGRDLMPYLLQQKTGAPHEELFWRQGNRAALRKGNWKIVNHRRHRKTPVWELFNIAEDLSEEQDLASQQPEKMNELKARWNELNAQMKPPIFQ</sequence>
<dbReference type="InterPro" id="IPR017850">
    <property type="entry name" value="Alkaline_phosphatase_core_sf"/>
</dbReference>
<keyword evidence="3 7" id="KW-0378">Hydrolase</keyword>
<dbReference type="SUPFAM" id="SSF53649">
    <property type="entry name" value="Alkaline phosphatase-like"/>
    <property type="match status" value="1"/>
</dbReference>
<dbReference type="GO" id="GO:0004065">
    <property type="term" value="F:arylsulfatase activity"/>
    <property type="evidence" value="ECO:0007669"/>
    <property type="project" value="UniProtKB-EC"/>
</dbReference>
<dbReference type="PANTHER" id="PTHR42693:SF53">
    <property type="entry name" value="ENDO-4-O-SULFATASE"/>
    <property type="match status" value="1"/>
</dbReference>
<gene>
    <name evidence="7" type="primary">atsA_24</name>
    <name evidence="7" type="ORF">Enr17x_40880</name>
</gene>
<dbReference type="EC" id="3.1.6.1" evidence="7"/>
<dbReference type="Gene3D" id="3.40.720.10">
    <property type="entry name" value="Alkaline Phosphatase, subunit A"/>
    <property type="match status" value="1"/>
</dbReference>
<feature type="chain" id="PRO_5022098233" evidence="5">
    <location>
        <begin position="23"/>
        <end position="473"/>
    </location>
</feature>
<evidence type="ECO:0000313" key="7">
    <source>
        <dbReference type="EMBL" id="QDV52029.1"/>
    </source>
</evidence>
<name>A0A518IG15_9PLAN</name>
<dbReference type="EMBL" id="CP037452">
    <property type="protein sequence ID" value="QDV52029.1"/>
    <property type="molecule type" value="Genomic_DNA"/>
</dbReference>
<dbReference type="RefSeq" id="WP_145311404.1">
    <property type="nucleotide sequence ID" value="NZ_CP037452.1"/>
</dbReference>
<feature type="domain" description="Sulfatase N-terminal" evidence="6">
    <location>
        <begin position="26"/>
        <end position="374"/>
    </location>
</feature>
<evidence type="ECO:0000313" key="8">
    <source>
        <dbReference type="Proteomes" id="UP000318313"/>
    </source>
</evidence>
<evidence type="ECO:0000256" key="3">
    <source>
        <dbReference type="ARBA" id="ARBA00022801"/>
    </source>
</evidence>
<keyword evidence="5" id="KW-0732">Signal</keyword>
<keyword evidence="2" id="KW-0479">Metal-binding</keyword>
<dbReference type="CDD" id="cd16144">
    <property type="entry name" value="ARS_like"/>
    <property type="match status" value="1"/>
</dbReference>
<evidence type="ECO:0000256" key="4">
    <source>
        <dbReference type="ARBA" id="ARBA00022837"/>
    </source>
</evidence>
<dbReference type="OrthoDB" id="9783154at2"/>
<dbReference type="Gene3D" id="3.30.1120.10">
    <property type="match status" value="1"/>
</dbReference>
<evidence type="ECO:0000256" key="1">
    <source>
        <dbReference type="ARBA" id="ARBA00008779"/>
    </source>
</evidence>
<keyword evidence="8" id="KW-1185">Reference proteome</keyword>
<organism evidence="7 8">
    <name type="scientific">Gimesia fumaroli</name>
    <dbReference type="NCBI Taxonomy" id="2527976"/>
    <lineage>
        <taxon>Bacteria</taxon>
        <taxon>Pseudomonadati</taxon>
        <taxon>Planctomycetota</taxon>
        <taxon>Planctomycetia</taxon>
        <taxon>Planctomycetales</taxon>
        <taxon>Planctomycetaceae</taxon>
        <taxon>Gimesia</taxon>
    </lineage>
</organism>
<dbReference type="InterPro" id="IPR050738">
    <property type="entry name" value="Sulfatase"/>
</dbReference>
<evidence type="ECO:0000256" key="2">
    <source>
        <dbReference type="ARBA" id="ARBA00022723"/>
    </source>
</evidence>
<dbReference type="InterPro" id="IPR024607">
    <property type="entry name" value="Sulfatase_CS"/>
</dbReference>